<dbReference type="SUPFAM" id="SSF53474">
    <property type="entry name" value="alpha/beta-Hydrolases"/>
    <property type="match status" value="1"/>
</dbReference>
<sequence length="374" mass="39359">MHHVFLIPGMFGFESLSQHDYFVHVRTALAERFAAAGVPLTTHHSPTMPTGSICSNAATVLAAVAGLPAEPGQRIHLLGHSAGGLVARMAASPSGRLPGDVDATFAAARGRLESVVTINSPHYGTPLAATFTTVSGTRLLYVLALLSAGKLSLASRFTAAAHIVMALGDLGRALGLEGRLCLAASPGLARRVADGELARTTAFLQGIGRDQGGIVQIMPEPACVFNAAAEDSPAIRYGCFATASPRPSLRRLMNGAGAEGRVLSRIAYGKTYYLTCRPARAYPYARPDATTTARLSAALGATTDDSSNDGIVPTHSMLWGDLIWCGPSDHHDVLGHFRDDEAPARHVDWLNSGAAMTRRRFGEAMDSLASYLMA</sequence>
<keyword evidence="2" id="KW-1185">Reference proteome</keyword>
<gene>
    <name evidence="1" type="ORF">POL58_31775</name>
</gene>
<organism evidence="1 2">
    <name type="scientific">Nannocystis radixulma</name>
    <dbReference type="NCBI Taxonomy" id="2995305"/>
    <lineage>
        <taxon>Bacteria</taxon>
        <taxon>Pseudomonadati</taxon>
        <taxon>Myxococcota</taxon>
        <taxon>Polyangia</taxon>
        <taxon>Nannocystales</taxon>
        <taxon>Nannocystaceae</taxon>
        <taxon>Nannocystis</taxon>
    </lineage>
</organism>
<dbReference type="InterPro" id="IPR029058">
    <property type="entry name" value="AB_hydrolase_fold"/>
</dbReference>
<comment type="caution">
    <text evidence="1">The sequence shown here is derived from an EMBL/GenBank/DDBJ whole genome shotgun (WGS) entry which is preliminary data.</text>
</comment>
<dbReference type="EMBL" id="JAQNDN010000019">
    <property type="protein sequence ID" value="MDC0672371.1"/>
    <property type="molecule type" value="Genomic_DNA"/>
</dbReference>
<accession>A0ABT5BE16</accession>
<reference evidence="1 2" key="1">
    <citation type="submission" date="2022-11" db="EMBL/GenBank/DDBJ databases">
        <title>Minimal conservation of predation-associated metabolite biosynthetic gene clusters underscores biosynthetic potential of Myxococcota including descriptions for ten novel species: Archangium lansinium sp. nov., Myxococcus landrumus sp. nov., Nannocystis bai.</title>
        <authorList>
            <person name="Ahearne A."/>
            <person name="Stevens C."/>
            <person name="Dowd S."/>
        </authorList>
    </citation>
    <scope>NUCLEOTIDE SEQUENCE [LARGE SCALE GENOMIC DNA]</scope>
    <source>
        <strain evidence="1 2">NCELM</strain>
    </source>
</reference>
<protein>
    <recommendedName>
        <fullName evidence="3">Triacylglycerol lipase</fullName>
    </recommendedName>
</protein>
<dbReference type="RefSeq" id="WP_272003990.1">
    <property type="nucleotide sequence ID" value="NZ_JAQNDN010000019.1"/>
</dbReference>
<proteinExistence type="predicted"/>
<dbReference type="Gene3D" id="3.40.50.1820">
    <property type="entry name" value="alpha/beta hydrolase"/>
    <property type="match status" value="1"/>
</dbReference>
<name>A0ABT5BE16_9BACT</name>
<evidence type="ECO:0000313" key="2">
    <source>
        <dbReference type="Proteomes" id="UP001217838"/>
    </source>
</evidence>
<dbReference type="Proteomes" id="UP001217838">
    <property type="component" value="Unassembled WGS sequence"/>
</dbReference>
<evidence type="ECO:0008006" key="3">
    <source>
        <dbReference type="Google" id="ProtNLM"/>
    </source>
</evidence>
<evidence type="ECO:0000313" key="1">
    <source>
        <dbReference type="EMBL" id="MDC0672371.1"/>
    </source>
</evidence>